<dbReference type="SUPFAM" id="SSF53639">
    <property type="entry name" value="AraD/HMP-PK domain-like"/>
    <property type="match status" value="1"/>
</dbReference>
<protein>
    <recommendedName>
        <fullName evidence="3">Class II aldolase/adducin N-terminal domain-containing protein</fullName>
    </recommendedName>
</protein>
<evidence type="ECO:0000313" key="4">
    <source>
        <dbReference type="EMBL" id="SUZ99995.1"/>
    </source>
</evidence>
<dbReference type="GO" id="GO:0016832">
    <property type="term" value="F:aldehyde-lyase activity"/>
    <property type="evidence" value="ECO:0007669"/>
    <property type="project" value="TreeGrafter"/>
</dbReference>
<dbReference type="Gene3D" id="3.40.225.10">
    <property type="entry name" value="Class II aldolase/adducin N-terminal domain"/>
    <property type="match status" value="1"/>
</dbReference>
<accession>A0A381S7A6</accession>
<organism evidence="4">
    <name type="scientific">marine metagenome</name>
    <dbReference type="NCBI Taxonomy" id="408172"/>
    <lineage>
        <taxon>unclassified sequences</taxon>
        <taxon>metagenomes</taxon>
        <taxon>ecological metagenomes</taxon>
    </lineage>
</organism>
<dbReference type="AlphaFoldDB" id="A0A381S7A6"/>
<dbReference type="Pfam" id="PF00596">
    <property type="entry name" value="Aldolase_II"/>
    <property type="match status" value="1"/>
</dbReference>
<dbReference type="PANTHER" id="PTHR22789">
    <property type="entry name" value="FUCULOSE PHOSPHATE ALDOLASE"/>
    <property type="match status" value="1"/>
</dbReference>
<dbReference type="GO" id="GO:0046872">
    <property type="term" value="F:metal ion binding"/>
    <property type="evidence" value="ECO:0007669"/>
    <property type="project" value="UniProtKB-KW"/>
</dbReference>
<evidence type="ECO:0000256" key="2">
    <source>
        <dbReference type="ARBA" id="ARBA00023239"/>
    </source>
</evidence>
<name>A0A381S7A6_9ZZZZ</name>
<evidence type="ECO:0000256" key="1">
    <source>
        <dbReference type="ARBA" id="ARBA00022723"/>
    </source>
</evidence>
<dbReference type="GO" id="GO:0005829">
    <property type="term" value="C:cytosol"/>
    <property type="evidence" value="ECO:0007669"/>
    <property type="project" value="TreeGrafter"/>
</dbReference>
<dbReference type="EMBL" id="UINC01002758">
    <property type="protein sequence ID" value="SUZ99995.1"/>
    <property type="molecule type" value="Genomic_DNA"/>
</dbReference>
<dbReference type="InterPro" id="IPR036409">
    <property type="entry name" value="Aldolase_II/adducin_N_sf"/>
</dbReference>
<feature type="domain" description="Class II aldolase/adducin N-terminal" evidence="3">
    <location>
        <begin position="16"/>
        <end position="200"/>
    </location>
</feature>
<dbReference type="PANTHER" id="PTHR22789:SF0">
    <property type="entry name" value="3-OXO-TETRONATE 4-PHOSPHATE DECARBOXYLASE-RELATED"/>
    <property type="match status" value="1"/>
</dbReference>
<gene>
    <name evidence="4" type="ORF">METZ01_LOCUS52849</name>
</gene>
<dbReference type="InterPro" id="IPR001303">
    <property type="entry name" value="Aldolase_II/adducin_N"/>
</dbReference>
<keyword evidence="2" id="KW-0456">Lyase</keyword>
<dbReference type="InterPro" id="IPR050197">
    <property type="entry name" value="Aldolase_class_II_sugar_metab"/>
</dbReference>
<keyword evidence="1" id="KW-0479">Metal-binding</keyword>
<proteinExistence type="predicted"/>
<dbReference type="GO" id="GO:0019323">
    <property type="term" value="P:pentose catabolic process"/>
    <property type="evidence" value="ECO:0007669"/>
    <property type="project" value="TreeGrafter"/>
</dbReference>
<evidence type="ECO:0000259" key="3">
    <source>
        <dbReference type="SMART" id="SM01007"/>
    </source>
</evidence>
<sequence length="247" mass="27288">MAAKKVFMNNIDEQLELLVTANRILAREGVVDAYGHVSIRHPEHPDRYILSQSRAPDLVEVSDLMEYTLEGEPIDQQGRSMYTERPIHGGIYEARNDVLAIVHNHATSVIPFTVTNTPLRPILHLAAITGPELPVWDIRDNFGDTNLLVTTMDQGRDLANCLGGRRVSLMRGHGCVIAGKSIREVVMASVYLQVNAGLLLESLSLGDVKYLSPGEIKAMTDSQMSLSGQERAWEYWANRAGRGGIAK</sequence>
<dbReference type="SMART" id="SM01007">
    <property type="entry name" value="Aldolase_II"/>
    <property type="match status" value="1"/>
</dbReference>
<reference evidence="4" key="1">
    <citation type="submission" date="2018-05" db="EMBL/GenBank/DDBJ databases">
        <authorList>
            <person name="Lanie J.A."/>
            <person name="Ng W.-L."/>
            <person name="Kazmierczak K.M."/>
            <person name="Andrzejewski T.M."/>
            <person name="Davidsen T.M."/>
            <person name="Wayne K.J."/>
            <person name="Tettelin H."/>
            <person name="Glass J.I."/>
            <person name="Rusch D."/>
            <person name="Podicherti R."/>
            <person name="Tsui H.-C.T."/>
            <person name="Winkler M.E."/>
        </authorList>
    </citation>
    <scope>NUCLEOTIDE SEQUENCE</scope>
</reference>